<protein>
    <submittedName>
        <fullName evidence="2">Uncharacterized protein</fullName>
    </submittedName>
</protein>
<dbReference type="Proteomes" id="UP000076512">
    <property type="component" value="Unassembled WGS sequence"/>
</dbReference>
<dbReference type="AlphaFoldDB" id="A0A164K1J8"/>
<proteinExistence type="predicted"/>
<name>A0A164K1J8_9NOCA</name>
<feature type="coiled-coil region" evidence="1">
    <location>
        <begin position="7"/>
        <end position="34"/>
    </location>
</feature>
<keyword evidence="3" id="KW-1185">Reference proteome</keyword>
<keyword evidence="1" id="KW-0175">Coiled coil</keyword>
<comment type="caution">
    <text evidence="2">The sequence shown here is derived from an EMBL/GenBank/DDBJ whole genome shotgun (WGS) entry which is preliminary data.</text>
</comment>
<gene>
    <name evidence="2" type="ORF">AWN90_41140</name>
</gene>
<accession>A0A164K1J8</accession>
<evidence type="ECO:0000256" key="1">
    <source>
        <dbReference type="SAM" id="Coils"/>
    </source>
</evidence>
<organism evidence="2 3">
    <name type="scientific">Nocardia terpenica</name>
    <dbReference type="NCBI Taxonomy" id="455432"/>
    <lineage>
        <taxon>Bacteria</taxon>
        <taxon>Bacillati</taxon>
        <taxon>Actinomycetota</taxon>
        <taxon>Actinomycetes</taxon>
        <taxon>Mycobacteriales</taxon>
        <taxon>Nocardiaceae</taxon>
        <taxon>Nocardia</taxon>
    </lineage>
</organism>
<evidence type="ECO:0000313" key="3">
    <source>
        <dbReference type="Proteomes" id="UP000076512"/>
    </source>
</evidence>
<dbReference type="EMBL" id="LWGR01000013">
    <property type="protein sequence ID" value="KZM70933.1"/>
    <property type="molecule type" value="Genomic_DNA"/>
</dbReference>
<reference evidence="2 3" key="1">
    <citation type="submission" date="2016-04" db="EMBL/GenBank/DDBJ databases">
        <authorList>
            <person name="Evans L.H."/>
            <person name="Alamgir A."/>
            <person name="Owens N."/>
            <person name="Weber N.D."/>
            <person name="Virtaneva K."/>
            <person name="Barbian K."/>
            <person name="Babar A."/>
            <person name="Rosenke K."/>
        </authorList>
    </citation>
    <scope>NUCLEOTIDE SEQUENCE [LARGE SCALE GENOMIC DNA]</scope>
    <source>
        <strain evidence="2 3">IFM 0406</strain>
    </source>
</reference>
<sequence>MEVKGMFDAVFDQMEWAEDEIERAQRRYPHAKNKLYHSFLLLRATHDLMGTEIVYRAHCREILARVVKGEDTRPGTAAEICTMMSEISLRTSLNTAAFGLYARAWKLAGLPGDQFDSLPHYEAIAGSRIDDFEAESRAKLAVPDRRFGVDECGGMHHGDKVDCEFAAKSKGEAA</sequence>
<evidence type="ECO:0000313" key="2">
    <source>
        <dbReference type="EMBL" id="KZM70933.1"/>
    </source>
</evidence>